<keyword evidence="11" id="KW-0175">Coiled coil</keyword>
<evidence type="ECO:0000256" key="12">
    <source>
        <dbReference type="SAM" id="MobiDB-lite"/>
    </source>
</evidence>
<dbReference type="PIRSF" id="PIRSF038120">
    <property type="entry name" value="Ubiquitinyl_hydrolase_UCH37"/>
    <property type="match status" value="1"/>
</dbReference>
<dbReference type="Gene3D" id="3.40.532.10">
    <property type="entry name" value="Peptidase C12, ubiquitin carboxyl-terminal hydrolase"/>
    <property type="match status" value="1"/>
</dbReference>
<accession>A0A7S3PW56</accession>
<gene>
    <name evidence="14" type="ORF">CDEB00056_LOCUS2465</name>
</gene>
<evidence type="ECO:0000256" key="2">
    <source>
        <dbReference type="ARBA" id="ARBA00009326"/>
    </source>
</evidence>
<feature type="domain" description="UCH catalytic" evidence="13">
    <location>
        <begin position="3"/>
        <end position="260"/>
    </location>
</feature>
<keyword evidence="3 7" id="KW-0645">Protease</keyword>
<evidence type="ECO:0000256" key="10">
    <source>
        <dbReference type="PROSITE-ProRule" id="PRU01393"/>
    </source>
</evidence>
<dbReference type="EMBL" id="HBIO01003579">
    <property type="protein sequence ID" value="CAE0457624.1"/>
    <property type="molecule type" value="Transcribed_RNA"/>
</dbReference>
<feature type="region of interest" description="Disordered" evidence="12">
    <location>
        <begin position="64"/>
        <end position="85"/>
    </location>
</feature>
<comment type="catalytic activity">
    <reaction evidence="1 7 10">
        <text>Thiol-dependent hydrolysis of ester, thioester, amide, peptide and isopeptide bonds formed by the C-terminal Gly of ubiquitin (a 76-residue protein attached to proteins as an intracellular targeting signal).</text>
        <dbReference type="EC" id="3.4.19.12"/>
    </reaction>
</comment>
<dbReference type="PROSITE" id="PS52049">
    <property type="entry name" value="ULD"/>
    <property type="match status" value="1"/>
</dbReference>
<proteinExistence type="inferred from homology"/>
<feature type="site" description="Important for enzyme activity" evidence="9 10">
    <location>
        <position position="207"/>
    </location>
</feature>
<name>A0A7S3PW56_9STRA</name>
<evidence type="ECO:0000256" key="1">
    <source>
        <dbReference type="ARBA" id="ARBA00000707"/>
    </source>
</evidence>
<dbReference type="Pfam" id="PF18031">
    <property type="entry name" value="UCH_C"/>
    <property type="match status" value="1"/>
</dbReference>
<evidence type="ECO:0000313" key="14">
    <source>
        <dbReference type="EMBL" id="CAE0457624.1"/>
    </source>
</evidence>
<evidence type="ECO:0000259" key="13">
    <source>
        <dbReference type="PROSITE" id="PS52048"/>
    </source>
</evidence>
<dbReference type="InterPro" id="IPR036959">
    <property type="entry name" value="Peptidase_C12_UCH_sf"/>
</dbReference>
<evidence type="ECO:0000256" key="5">
    <source>
        <dbReference type="ARBA" id="ARBA00022801"/>
    </source>
</evidence>
<dbReference type="GO" id="GO:0016579">
    <property type="term" value="P:protein deubiquitination"/>
    <property type="evidence" value="ECO:0007669"/>
    <property type="project" value="InterPro"/>
</dbReference>
<dbReference type="PANTHER" id="PTHR10589:SF16">
    <property type="entry name" value="UBIQUITIN CARBOXYL-TERMINAL HYDROLASE ISOZYME L5"/>
    <property type="match status" value="1"/>
</dbReference>
<dbReference type="InterPro" id="IPR001578">
    <property type="entry name" value="Peptidase_C12_UCH"/>
</dbReference>
<keyword evidence="4 7" id="KW-0833">Ubl conjugation pathway</keyword>
<keyword evidence="6 7" id="KW-0788">Thiol protease</keyword>
<evidence type="ECO:0000256" key="4">
    <source>
        <dbReference type="ARBA" id="ARBA00022786"/>
    </source>
</evidence>
<feature type="coiled-coil region" evidence="11">
    <location>
        <begin position="278"/>
        <end position="305"/>
    </location>
</feature>
<evidence type="ECO:0000256" key="3">
    <source>
        <dbReference type="ARBA" id="ARBA00022670"/>
    </source>
</evidence>
<organism evidence="14">
    <name type="scientific">Chaetoceros debilis</name>
    <dbReference type="NCBI Taxonomy" id="122233"/>
    <lineage>
        <taxon>Eukaryota</taxon>
        <taxon>Sar</taxon>
        <taxon>Stramenopiles</taxon>
        <taxon>Ochrophyta</taxon>
        <taxon>Bacillariophyta</taxon>
        <taxon>Coscinodiscophyceae</taxon>
        <taxon>Chaetocerotophycidae</taxon>
        <taxon>Chaetocerotales</taxon>
        <taxon>Chaetocerotaceae</taxon>
        <taxon>Chaetoceros</taxon>
    </lineage>
</organism>
<reference evidence="14" key="1">
    <citation type="submission" date="2021-01" db="EMBL/GenBank/DDBJ databases">
        <authorList>
            <person name="Corre E."/>
            <person name="Pelletier E."/>
            <person name="Niang G."/>
            <person name="Scheremetjew M."/>
            <person name="Finn R."/>
            <person name="Kale V."/>
            <person name="Holt S."/>
            <person name="Cochrane G."/>
            <person name="Meng A."/>
            <person name="Brown T."/>
            <person name="Cohen L."/>
        </authorList>
    </citation>
    <scope>NUCLEOTIDE SEQUENCE</scope>
    <source>
        <strain evidence="14">MM31A-1</strain>
    </source>
</reference>
<dbReference type="GO" id="GO:0006511">
    <property type="term" value="P:ubiquitin-dependent protein catabolic process"/>
    <property type="evidence" value="ECO:0007669"/>
    <property type="project" value="UniProtKB-UniRule"/>
</dbReference>
<dbReference type="GO" id="GO:0004843">
    <property type="term" value="F:cysteine-type deubiquitinase activity"/>
    <property type="evidence" value="ECO:0007669"/>
    <property type="project" value="UniProtKB-UniRule"/>
</dbReference>
<dbReference type="InterPro" id="IPR041507">
    <property type="entry name" value="UCH_C"/>
</dbReference>
<keyword evidence="5 7" id="KW-0378">Hydrolase</keyword>
<comment type="similarity">
    <text evidence="2 7 10">Belongs to the peptidase C12 family.</text>
</comment>
<feature type="active site" description="Nucleophile" evidence="8 10">
    <location>
        <position position="100"/>
    </location>
</feature>
<feature type="site" description="Transition state stabilizer" evidence="10">
    <location>
        <position position="94"/>
    </location>
</feature>
<dbReference type="SUPFAM" id="SSF54001">
    <property type="entry name" value="Cysteine proteinases"/>
    <property type="match status" value="1"/>
</dbReference>
<sequence>MSDWCTIESDPGVFTSLIESFGVKNAQLTELWSIDDDSLKSLIGSYGKVHGLIFLFKWQSGSGGESSSSDQEDGTSRKPLGPEETPEDLFFAKQVTTNACATQAMLSILLNSANNDNDDTDANENGDDMVLGSMLSSLKEFTTSFPSDLKGEAIGASDEIRTAHNSFARKEVFLMDDQKKRIATDDDDVFHFIAYVPHSNGVVYELDGLQSGPISVGTYNKDEDNNDDFPWLSTARKAIQTRIEKYAASEIKFNLMALTRDKRVDIRSKISKITQAGMDQGDEQIQSLNLELVHEEEQRQQWKDENERRRHNYLPFCMELIRALASSGTLQESTKKANEKMAAARLKRLG</sequence>
<dbReference type="PANTHER" id="PTHR10589">
    <property type="entry name" value="UBIQUITIN CARBOXYL-TERMINAL HYDROLASE"/>
    <property type="match status" value="1"/>
</dbReference>
<dbReference type="Pfam" id="PF01088">
    <property type="entry name" value="Peptidase_C12"/>
    <property type="match status" value="1"/>
</dbReference>
<protein>
    <recommendedName>
        <fullName evidence="7">Ubiquitin carboxyl-terminal hydrolase</fullName>
        <ecNumber evidence="7">3.4.19.12</ecNumber>
    </recommendedName>
</protein>
<evidence type="ECO:0000256" key="11">
    <source>
        <dbReference type="SAM" id="Coils"/>
    </source>
</evidence>
<dbReference type="InterPro" id="IPR017390">
    <property type="entry name" value="Ubiquitinyl_hydrolase_UCH37"/>
</dbReference>
<dbReference type="PROSITE" id="PS52048">
    <property type="entry name" value="UCH_DOMAIN"/>
    <property type="match status" value="1"/>
</dbReference>
<evidence type="ECO:0000256" key="6">
    <source>
        <dbReference type="ARBA" id="ARBA00022807"/>
    </source>
</evidence>
<dbReference type="CDD" id="cd09617">
    <property type="entry name" value="Peptidase_C12_UCH37_BAP1"/>
    <property type="match status" value="1"/>
</dbReference>
<evidence type="ECO:0000256" key="8">
    <source>
        <dbReference type="PIRSR" id="PIRSR038120-1"/>
    </source>
</evidence>
<feature type="active site" description="Proton donor" evidence="8 10">
    <location>
        <position position="191"/>
    </location>
</feature>
<dbReference type="AlphaFoldDB" id="A0A7S3PW56"/>
<dbReference type="InterPro" id="IPR038765">
    <property type="entry name" value="Papain-like_cys_pep_sf"/>
</dbReference>
<dbReference type="GO" id="GO:0005737">
    <property type="term" value="C:cytoplasm"/>
    <property type="evidence" value="ECO:0007669"/>
    <property type="project" value="TreeGrafter"/>
</dbReference>
<evidence type="ECO:0000256" key="9">
    <source>
        <dbReference type="PIRSR" id="PIRSR038120-2"/>
    </source>
</evidence>
<dbReference type="Gene3D" id="1.20.58.860">
    <property type="match status" value="1"/>
</dbReference>
<evidence type="ECO:0000256" key="7">
    <source>
        <dbReference type="PIRNR" id="PIRNR038120"/>
    </source>
</evidence>
<dbReference type="EC" id="3.4.19.12" evidence="7"/>